<sequence>MGDLSPNLPLPRSLLRNHWSNTLQAYPPFASPLSSSKKEQSFKRYNRRQRVAGG</sequence>
<organism evidence="2 3">
    <name type="scientific">Periconia digitata</name>
    <dbReference type="NCBI Taxonomy" id="1303443"/>
    <lineage>
        <taxon>Eukaryota</taxon>
        <taxon>Fungi</taxon>
        <taxon>Dikarya</taxon>
        <taxon>Ascomycota</taxon>
        <taxon>Pezizomycotina</taxon>
        <taxon>Dothideomycetes</taxon>
        <taxon>Pleosporomycetidae</taxon>
        <taxon>Pleosporales</taxon>
        <taxon>Massarineae</taxon>
        <taxon>Periconiaceae</taxon>
        <taxon>Periconia</taxon>
    </lineage>
</organism>
<reference evidence="2" key="1">
    <citation type="submission" date="2023-01" db="EMBL/GenBank/DDBJ databases">
        <authorList>
            <person name="Van Ghelder C."/>
            <person name="Rancurel C."/>
        </authorList>
    </citation>
    <scope>NUCLEOTIDE SEQUENCE</scope>
    <source>
        <strain evidence="2">CNCM I-4278</strain>
    </source>
</reference>
<dbReference type="Proteomes" id="UP001152607">
    <property type="component" value="Unassembled WGS sequence"/>
</dbReference>
<name>A0A9W4UQP0_9PLEO</name>
<evidence type="ECO:0000313" key="2">
    <source>
        <dbReference type="EMBL" id="CAI6338593.1"/>
    </source>
</evidence>
<feature type="region of interest" description="Disordered" evidence="1">
    <location>
        <begin position="26"/>
        <end position="54"/>
    </location>
</feature>
<dbReference type="AlphaFoldDB" id="A0A9W4UQP0"/>
<feature type="compositionally biased region" description="Basic residues" evidence="1">
    <location>
        <begin position="44"/>
        <end position="54"/>
    </location>
</feature>
<accession>A0A9W4UQP0</accession>
<evidence type="ECO:0000313" key="3">
    <source>
        <dbReference type="Proteomes" id="UP001152607"/>
    </source>
</evidence>
<comment type="caution">
    <text evidence="2">The sequence shown here is derived from an EMBL/GenBank/DDBJ whole genome shotgun (WGS) entry which is preliminary data.</text>
</comment>
<dbReference type="EMBL" id="CAOQHR010000008">
    <property type="protein sequence ID" value="CAI6338593.1"/>
    <property type="molecule type" value="Genomic_DNA"/>
</dbReference>
<evidence type="ECO:0000256" key="1">
    <source>
        <dbReference type="SAM" id="MobiDB-lite"/>
    </source>
</evidence>
<keyword evidence="3" id="KW-1185">Reference proteome</keyword>
<gene>
    <name evidence="2" type="ORF">PDIGIT_LOCUS11723</name>
</gene>
<protein>
    <submittedName>
        <fullName evidence="2">Uncharacterized protein</fullName>
    </submittedName>
</protein>
<proteinExistence type="predicted"/>